<feature type="domain" description="Amidohydrolase-related" evidence="3">
    <location>
        <begin position="57"/>
        <end position="380"/>
    </location>
</feature>
<dbReference type="Gene3D" id="2.30.40.10">
    <property type="entry name" value="Urease, subunit C, domain 1"/>
    <property type="match status" value="1"/>
</dbReference>
<dbReference type="InterPro" id="IPR032466">
    <property type="entry name" value="Metal_Hydrolase"/>
</dbReference>
<dbReference type="EC" id="3.8.1.-" evidence="4"/>
<dbReference type="Pfam" id="PF01979">
    <property type="entry name" value="Amidohydro_1"/>
    <property type="match status" value="1"/>
</dbReference>
<dbReference type="FunFam" id="3.20.20.140:FF:000237">
    <property type="entry name" value="Aminodeoxyfutalosine deaminase"/>
    <property type="match status" value="1"/>
</dbReference>
<dbReference type="OrthoDB" id="9807210at2"/>
<dbReference type="HOGENOM" id="CLU_012358_2_5_0"/>
<dbReference type="AlphaFoldDB" id="Q7UG11"/>
<dbReference type="InParanoid" id="Q7UG11"/>
<keyword evidence="5" id="KW-1185">Reference proteome</keyword>
<feature type="compositionally biased region" description="Low complexity" evidence="2">
    <location>
        <begin position="393"/>
        <end position="404"/>
    </location>
</feature>
<dbReference type="SUPFAM" id="SSF51556">
    <property type="entry name" value="Metallo-dependent hydrolases"/>
    <property type="match status" value="1"/>
</dbReference>
<name>Q7UG11_RHOBA</name>
<dbReference type="Proteomes" id="UP000001025">
    <property type="component" value="Chromosome"/>
</dbReference>
<dbReference type="FunCoup" id="Q7UG11">
    <property type="interactions" value="368"/>
</dbReference>
<dbReference type="InterPro" id="IPR006680">
    <property type="entry name" value="Amidohydro-rel"/>
</dbReference>
<reference evidence="4 5" key="1">
    <citation type="journal article" date="2003" name="Proc. Natl. Acad. Sci. U.S.A.">
        <title>Complete genome sequence of the marine planctomycete Pirellula sp. strain 1.</title>
        <authorList>
            <person name="Gloeckner F.O."/>
            <person name="Kube M."/>
            <person name="Bauer M."/>
            <person name="Teeling H."/>
            <person name="Lombardot T."/>
            <person name="Ludwig W."/>
            <person name="Gade D."/>
            <person name="Beck A."/>
            <person name="Borzym K."/>
            <person name="Heitmann K."/>
            <person name="Rabus R."/>
            <person name="Schlesner H."/>
            <person name="Amann R."/>
            <person name="Reinhardt R."/>
        </authorList>
    </citation>
    <scope>NUCLEOTIDE SEQUENCE [LARGE SCALE GENOMIC DNA]</scope>
    <source>
        <strain evidence="5">DSM 10527 / NCIMB 13988 / SH1</strain>
    </source>
</reference>
<keyword evidence="1 4" id="KW-0378">Hydrolase</keyword>
<feature type="region of interest" description="Disordered" evidence="2">
    <location>
        <begin position="393"/>
        <end position="412"/>
    </location>
</feature>
<dbReference type="eggNOG" id="COG0402">
    <property type="taxonomic scope" value="Bacteria"/>
</dbReference>
<dbReference type="SUPFAM" id="SSF51338">
    <property type="entry name" value="Composite domain of metallo-dependent hydrolases"/>
    <property type="match status" value="1"/>
</dbReference>
<protein>
    <submittedName>
        <fullName evidence="4">Probable chlorohydrolase</fullName>
        <ecNumber evidence="4">3.8.1.-</ecNumber>
    </submittedName>
</protein>
<evidence type="ECO:0000259" key="3">
    <source>
        <dbReference type="Pfam" id="PF01979"/>
    </source>
</evidence>
<dbReference type="Gene3D" id="3.20.20.140">
    <property type="entry name" value="Metal-dependent hydrolases"/>
    <property type="match status" value="1"/>
</dbReference>
<dbReference type="InterPro" id="IPR011059">
    <property type="entry name" value="Metal-dep_hydrolase_composite"/>
</dbReference>
<dbReference type="KEGG" id="rba:RB8208"/>
<gene>
    <name evidence="4" type="primary">trzA</name>
    <name evidence="4" type="ordered locus">RB8208</name>
</gene>
<dbReference type="PANTHER" id="PTHR43794">
    <property type="entry name" value="AMINOHYDROLASE SSNA-RELATED"/>
    <property type="match status" value="1"/>
</dbReference>
<evidence type="ECO:0000313" key="5">
    <source>
        <dbReference type="Proteomes" id="UP000001025"/>
    </source>
</evidence>
<evidence type="ECO:0000313" key="4">
    <source>
        <dbReference type="EMBL" id="CAD78518.1"/>
    </source>
</evidence>
<dbReference type="InterPro" id="IPR050287">
    <property type="entry name" value="MTA/SAH_deaminase"/>
</dbReference>
<evidence type="ECO:0000256" key="1">
    <source>
        <dbReference type="ARBA" id="ARBA00022801"/>
    </source>
</evidence>
<dbReference type="PANTHER" id="PTHR43794:SF11">
    <property type="entry name" value="AMIDOHYDROLASE-RELATED DOMAIN-CONTAINING PROTEIN"/>
    <property type="match status" value="1"/>
</dbReference>
<accession>Q7UG11</accession>
<evidence type="ECO:0000256" key="2">
    <source>
        <dbReference type="SAM" id="MobiDB-lite"/>
    </source>
</evidence>
<sequence>MHHSSKQTYRARWVMPIDGDPIPNGMMIVQSGRIASISSFQDSKNEGELIDLGDVAILPGLVNTHTHLEFSDLPKPVGHTGMELADWIREVITTRGMVDHQTRQQNVLKGHAEATASGTQLIADIETTPMESIAPNTIAFAEVLGLSQERGDERMSQAERHLANNTSPDSRCDVAAISPHAPYSTPLPLIERCVQVAKQRKTTLAMHVAESPAERELLTNGSGPFAESLRTLGLPIEAFFPWTKANPVSHLIQLLAKSPRALIVHGNDLSETEIEQVKSHPNCSIVYCPRTHHFFQHSNHPVAELLAAGINVAIGTDSRASNPDLDLWGEVQHLLKHRPDLNPTDVLRMATANGADALGRSATHGRLAAGMPANFITVATSADRVDQLWSDFSSSSVSSSSMSSAARPAPQS</sequence>
<dbReference type="STRING" id="243090.RB8208"/>
<dbReference type="GO" id="GO:0019239">
    <property type="term" value="F:deaminase activity"/>
    <property type="evidence" value="ECO:0000318"/>
    <property type="project" value="GO_Central"/>
</dbReference>
<organism evidence="4 5">
    <name type="scientific">Rhodopirellula baltica (strain DSM 10527 / NCIMB 13988 / SH1)</name>
    <dbReference type="NCBI Taxonomy" id="243090"/>
    <lineage>
        <taxon>Bacteria</taxon>
        <taxon>Pseudomonadati</taxon>
        <taxon>Planctomycetota</taxon>
        <taxon>Planctomycetia</taxon>
        <taxon>Pirellulales</taxon>
        <taxon>Pirellulaceae</taxon>
        <taxon>Rhodopirellula</taxon>
    </lineage>
</organism>
<dbReference type="EMBL" id="BX294147">
    <property type="protein sequence ID" value="CAD78518.1"/>
    <property type="molecule type" value="Genomic_DNA"/>
</dbReference>
<dbReference type="EnsemblBacteria" id="CAD78518">
    <property type="protein sequence ID" value="CAD78518"/>
    <property type="gene ID" value="RB8208"/>
</dbReference>
<dbReference type="RefSeq" id="WP_011121756.1">
    <property type="nucleotide sequence ID" value="NC_005027.1"/>
</dbReference>
<proteinExistence type="predicted"/>